<protein>
    <submittedName>
        <fullName evidence="1">Erythromycin esterase family protein</fullName>
    </submittedName>
</protein>
<dbReference type="PANTHER" id="PTHR31299">
    <property type="entry name" value="ESTERASE, PUTATIVE (AFU_ORTHOLOGUE AFUA_1G05850)-RELATED"/>
    <property type="match status" value="1"/>
</dbReference>
<dbReference type="PIRSF" id="PIRSF036794">
    <property type="entry name" value="UCP_erythr_ester"/>
    <property type="match status" value="1"/>
</dbReference>
<dbReference type="InterPro" id="IPR052036">
    <property type="entry name" value="Hydrolase/PRTase-associated"/>
</dbReference>
<sequence>MVRLLMAGVLAVDPHVVDWIDKNAQQQVTREAIGAATVVGLGESSHGTHEEATIKFGVLRFLVEEMGFRSIAWEEDWTTSVRVNRYVLTGEGDLDALMGELTTTWRNREVRDVLAWLRAYNAGHDDKVRFVGVEYYATRSLAYDAVSSYVTEAAPQRLGELRRHLRPIRPRHEDAGANLRWYMGVTDKRPYIRHAHAVYELVEGLPGNDRQRLALHHARQILSWYEAFSLPFEDVYAYRDARAAENLRWWQRRTGDKVAYWAASAHTAAAPGLRMVLGGEAVAFDSAGSYLRRWYGDRYRSIGVLFDHGRLSTGDGCGVAPAPVPRPDPGFANRVFGDVGRARYVVDLRAKAPEAVREWLRAPAKVRGYSDYVPAAAQNSYMEGGSLAQWFDVVIHRQVITPCTPL</sequence>
<comment type="caution">
    <text evidence="1">The sequence shown here is derived from an EMBL/GenBank/DDBJ whole genome shotgun (WGS) entry which is preliminary data.</text>
</comment>
<dbReference type="CDD" id="cd14728">
    <property type="entry name" value="Ere-like"/>
    <property type="match status" value="1"/>
</dbReference>
<dbReference type="Gene3D" id="3.30.1870.10">
    <property type="entry name" value="EreA-like, domain 2"/>
    <property type="match status" value="1"/>
</dbReference>
<evidence type="ECO:0000313" key="1">
    <source>
        <dbReference type="EMBL" id="MDA0646728.1"/>
    </source>
</evidence>
<dbReference type="Pfam" id="PF05139">
    <property type="entry name" value="Erythro_esteras"/>
    <property type="match status" value="1"/>
</dbReference>
<accession>A0ABT4TC74</accession>
<reference evidence="1 2" key="1">
    <citation type="submission" date="2022-11" db="EMBL/GenBank/DDBJ databases">
        <title>Nonomuraea corallina sp. nov., a new species of the genus Nonomuraea isolated from sea side sediment in Thai sea.</title>
        <authorList>
            <person name="Ngamcharungchit C."/>
            <person name="Matsumoto A."/>
            <person name="Suriyachadkun C."/>
            <person name="Panbangred W."/>
            <person name="Inahashi Y."/>
            <person name="Intra B."/>
        </authorList>
    </citation>
    <scope>NUCLEOTIDE SEQUENCE [LARGE SCALE GENOMIC DNA]</scope>
    <source>
        <strain evidence="1 2">DSM 43553</strain>
    </source>
</reference>
<dbReference type="PANTHER" id="PTHR31299:SF0">
    <property type="entry name" value="ESTERASE, PUTATIVE (AFU_ORTHOLOGUE AFUA_1G05850)-RELATED"/>
    <property type="match status" value="1"/>
</dbReference>
<dbReference type="Gene3D" id="3.40.1660.10">
    <property type="entry name" value="EreA-like (biosynthetic domain)"/>
    <property type="match status" value="1"/>
</dbReference>
<evidence type="ECO:0000313" key="2">
    <source>
        <dbReference type="Proteomes" id="UP001212498"/>
    </source>
</evidence>
<organism evidence="1 2">
    <name type="scientific">Nonomuraea ferruginea</name>
    <dbReference type="NCBI Taxonomy" id="46174"/>
    <lineage>
        <taxon>Bacteria</taxon>
        <taxon>Bacillati</taxon>
        <taxon>Actinomycetota</taxon>
        <taxon>Actinomycetes</taxon>
        <taxon>Streptosporangiales</taxon>
        <taxon>Streptosporangiaceae</taxon>
        <taxon>Nonomuraea</taxon>
    </lineage>
</organism>
<dbReference type="InterPro" id="IPR014622">
    <property type="entry name" value="UCP036794_erythomycin"/>
</dbReference>
<keyword evidence="2" id="KW-1185">Reference proteome</keyword>
<gene>
    <name evidence="1" type="ORF">OUY24_39400</name>
</gene>
<dbReference type="InterPro" id="IPR007815">
    <property type="entry name" value="Emycin_Estase"/>
</dbReference>
<dbReference type="RefSeq" id="WP_271279926.1">
    <property type="nucleotide sequence ID" value="NZ_BAABFD010000003.1"/>
</dbReference>
<dbReference type="EMBL" id="JAPNUD010000220">
    <property type="protein sequence ID" value="MDA0646728.1"/>
    <property type="molecule type" value="Genomic_DNA"/>
</dbReference>
<dbReference type="SUPFAM" id="SSF159501">
    <property type="entry name" value="EreA/ChaN-like"/>
    <property type="match status" value="1"/>
</dbReference>
<dbReference type="Proteomes" id="UP001212498">
    <property type="component" value="Unassembled WGS sequence"/>
</dbReference>
<proteinExistence type="predicted"/>
<name>A0ABT4TC74_9ACTN</name>
<dbReference type="Gene3D" id="1.20.1440.30">
    <property type="entry name" value="Biosynthetic Protein domain"/>
    <property type="match status" value="1"/>
</dbReference>